<reference evidence="2" key="1">
    <citation type="submission" date="2023-05" db="EMBL/GenBank/DDBJ databases">
        <title>Nepenthes gracilis genome sequencing.</title>
        <authorList>
            <person name="Fukushima K."/>
        </authorList>
    </citation>
    <scope>NUCLEOTIDE SEQUENCE</scope>
    <source>
        <strain evidence="2">SING2019-196</strain>
    </source>
</reference>
<evidence type="ECO:0000313" key="2">
    <source>
        <dbReference type="EMBL" id="GMH10162.1"/>
    </source>
</evidence>
<accession>A0AAD3SFB4</accession>
<sequence length="75" mass="8481">MVIHFPSNSGIIIPRNRLMHAPWRGRVIDDKKVLLKAEWEISKGEKRSEMATDAVNQGEGSKHQGDSGEAEVRER</sequence>
<evidence type="ECO:0000313" key="3">
    <source>
        <dbReference type="Proteomes" id="UP001279734"/>
    </source>
</evidence>
<dbReference type="Proteomes" id="UP001279734">
    <property type="component" value="Unassembled WGS sequence"/>
</dbReference>
<gene>
    <name evidence="2" type="ORF">Nepgr_012003</name>
</gene>
<feature type="compositionally biased region" description="Basic and acidic residues" evidence="1">
    <location>
        <begin position="60"/>
        <end position="75"/>
    </location>
</feature>
<evidence type="ECO:0000256" key="1">
    <source>
        <dbReference type="SAM" id="MobiDB-lite"/>
    </source>
</evidence>
<protein>
    <submittedName>
        <fullName evidence="2">Uncharacterized protein</fullName>
    </submittedName>
</protein>
<organism evidence="2 3">
    <name type="scientific">Nepenthes gracilis</name>
    <name type="common">Slender pitcher plant</name>
    <dbReference type="NCBI Taxonomy" id="150966"/>
    <lineage>
        <taxon>Eukaryota</taxon>
        <taxon>Viridiplantae</taxon>
        <taxon>Streptophyta</taxon>
        <taxon>Embryophyta</taxon>
        <taxon>Tracheophyta</taxon>
        <taxon>Spermatophyta</taxon>
        <taxon>Magnoliopsida</taxon>
        <taxon>eudicotyledons</taxon>
        <taxon>Gunneridae</taxon>
        <taxon>Pentapetalae</taxon>
        <taxon>Caryophyllales</taxon>
        <taxon>Nepenthaceae</taxon>
        <taxon>Nepenthes</taxon>
    </lineage>
</organism>
<dbReference type="AlphaFoldDB" id="A0AAD3SFB4"/>
<feature type="region of interest" description="Disordered" evidence="1">
    <location>
        <begin position="44"/>
        <end position="75"/>
    </location>
</feature>
<name>A0AAD3SFB4_NEPGR</name>
<comment type="caution">
    <text evidence="2">The sequence shown here is derived from an EMBL/GenBank/DDBJ whole genome shotgun (WGS) entry which is preliminary data.</text>
</comment>
<keyword evidence="3" id="KW-1185">Reference proteome</keyword>
<dbReference type="EMBL" id="BSYO01000009">
    <property type="protein sequence ID" value="GMH10162.1"/>
    <property type="molecule type" value="Genomic_DNA"/>
</dbReference>
<proteinExistence type="predicted"/>